<dbReference type="Pfam" id="PF08615">
    <property type="entry name" value="RNase_H2_suC"/>
    <property type="match status" value="1"/>
</dbReference>
<dbReference type="AlphaFoldDB" id="A0A9P8T6Y8"/>
<dbReference type="RefSeq" id="XP_046062725.1">
    <property type="nucleotide sequence ID" value="XM_046202894.1"/>
</dbReference>
<protein>
    <submittedName>
        <fullName evidence="1">Uncharacterized protein</fullName>
    </submittedName>
</protein>
<gene>
    <name evidence="1" type="ORF">OGAPHI_002065</name>
</gene>
<proteinExistence type="predicted"/>
<dbReference type="PANTHER" id="PTHR47204">
    <property type="entry name" value="OS02G0168900 PROTEIN"/>
    <property type="match status" value="1"/>
</dbReference>
<sequence length="134" mass="15497">MSKSLHPARFECREQNATQYVCNVLPVYVDYTGTVENGSQFWDSQLEKQVIDDKTQVVNYMRGRRLVGVEHAFAGEYKVDVFERKEDDGIESKYQLIGQSDTIVNFGHERLPEEADAVEKLMEWVSVAKHIHED</sequence>
<comment type="caution">
    <text evidence="1">The sequence shown here is derived from an EMBL/GenBank/DDBJ whole genome shotgun (WGS) entry which is preliminary data.</text>
</comment>
<dbReference type="GO" id="GO:0032299">
    <property type="term" value="C:ribonuclease H2 complex"/>
    <property type="evidence" value="ECO:0007669"/>
    <property type="project" value="InterPro"/>
</dbReference>
<reference evidence="1" key="2">
    <citation type="submission" date="2021-01" db="EMBL/GenBank/DDBJ databases">
        <authorList>
            <person name="Schikora-Tamarit M.A."/>
        </authorList>
    </citation>
    <scope>NUCLEOTIDE SEQUENCE</scope>
    <source>
        <strain evidence="1">CBS6075</strain>
    </source>
</reference>
<dbReference type="InterPro" id="IPR013924">
    <property type="entry name" value="RNase_H2_suC"/>
</dbReference>
<reference evidence="1" key="1">
    <citation type="journal article" date="2021" name="Open Biol.">
        <title>Shared evolutionary footprints suggest mitochondrial oxidative damage underlies multiple complex I losses in fungi.</title>
        <authorList>
            <person name="Schikora-Tamarit M.A."/>
            <person name="Marcet-Houben M."/>
            <person name="Nosek J."/>
            <person name="Gabaldon T."/>
        </authorList>
    </citation>
    <scope>NUCLEOTIDE SEQUENCE</scope>
    <source>
        <strain evidence="1">CBS6075</strain>
    </source>
</reference>
<dbReference type="PANTHER" id="PTHR47204:SF1">
    <property type="entry name" value="RIBONUCLEASE H2 SUBUNIT C"/>
    <property type="match status" value="1"/>
</dbReference>
<name>A0A9P8T6Y8_9ASCO</name>
<keyword evidence="2" id="KW-1185">Reference proteome</keyword>
<evidence type="ECO:0000313" key="1">
    <source>
        <dbReference type="EMBL" id="KAH3668311.1"/>
    </source>
</evidence>
<dbReference type="EMBL" id="JAEUBE010000158">
    <property type="protein sequence ID" value="KAH3668311.1"/>
    <property type="molecule type" value="Genomic_DNA"/>
</dbReference>
<accession>A0A9P8T6Y8</accession>
<dbReference type="GeneID" id="70234032"/>
<dbReference type="GO" id="GO:0006401">
    <property type="term" value="P:RNA catabolic process"/>
    <property type="evidence" value="ECO:0007669"/>
    <property type="project" value="InterPro"/>
</dbReference>
<organism evidence="1 2">
    <name type="scientific">Ogataea philodendri</name>
    <dbReference type="NCBI Taxonomy" id="1378263"/>
    <lineage>
        <taxon>Eukaryota</taxon>
        <taxon>Fungi</taxon>
        <taxon>Dikarya</taxon>
        <taxon>Ascomycota</taxon>
        <taxon>Saccharomycotina</taxon>
        <taxon>Pichiomycetes</taxon>
        <taxon>Pichiales</taxon>
        <taxon>Pichiaceae</taxon>
        <taxon>Ogataea</taxon>
    </lineage>
</organism>
<dbReference type="Gene3D" id="2.40.128.680">
    <property type="match status" value="1"/>
</dbReference>
<evidence type="ECO:0000313" key="2">
    <source>
        <dbReference type="Proteomes" id="UP000769157"/>
    </source>
</evidence>
<dbReference type="OrthoDB" id="6222486at2759"/>
<dbReference type="Proteomes" id="UP000769157">
    <property type="component" value="Unassembled WGS sequence"/>
</dbReference>